<evidence type="ECO:0000313" key="5">
    <source>
        <dbReference type="EMBL" id="BDG06169.1"/>
    </source>
</evidence>
<evidence type="ECO:0000313" key="6">
    <source>
        <dbReference type="Proteomes" id="UP001162891"/>
    </source>
</evidence>
<dbReference type="InterPro" id="IPR050109">
    <property type="entry name" value="HTH-type_TetR-like_transc_reg"/>
</dbReference>
<keyword evidence="1 2" id="KW-0238">DNA-binding</keyword>
<feature type="DNA-binding region" description="H-T-H motif" evidence="2">
    <location>
        <begin position="44"/>
        <end position="63"/>
    </location>
</feature>
<dbReference type="InterPro" id="IPR036271">
    <property type="entry name" value="Tet_transcr_reg_TetR-rel_C_sf"/>
</dbReference>
<sequence length="214" mass="22893">MSRARQSRTAPKGAGNEEFEPEKRRAILHAAVRVFAEKGYHGCRIADVARAANVAYGLVYHYFRNKDELLESVFAEQWTIFINALAAIDAGQGTAGDKIAGIFGFVFDVYKTAPSAVRVLILEVTRTPQGLRAGSTRETFEKAVGLVADVVRQGQARGELRADADPIVAAATILGGLELAVSGMVVGLVPASTEEEIDRVKNQVVGLALVGLRA</sequence>
<evidence type="ECO:0000256" key="2">
    <source>
        <dbReference type="PROSITE-ProRule" id="PRU00335"/>
    </source>
</evidence>
<proteinExistence type="predicted"/>
<dbReference type="Gene3D" id="1.10.357.10">
    <property type="entry name" value="Tetracycline Repressor, domain 2"/>
    <property type="match status" value="1"/>
</dbReference>
<gene>
    <name evidence="5" type="ORF">AMOR_51650</name>
</gene>
<dbReference type="InterPro" id="IPR001647">
    <property type="entry name" value="HTH_TetR"/>
</dbReference>
<evidence type="ECO:0000256" key="3">
    <source>
        <dbReference type="SAM" id="MobiDB-lite"/>
    </source>
</evidence>
<dbReference type="SUPFAM" id="SSF48498">
    <property type="entry name" value="Tetracyclin repressor-like, C-terminal domain"/>
    <property type="match status" value="1"/>
</dbReference>
<dbReference type="EMBL" id="AP025591">
    <property type="protein sequence ID" value="BDG06169.1"/>
    <property type="molecule type" value="Genomic_DNA"/>
</dbReference>
<evidence type="ECO:0000259" key="4">
    <source>
        <dbReference type="PROSITE" id="PS50977"/>
    </source>
</evidence>
<dbReference type="Gene3D" id="1.10.10.60">
    <property type="entry name" value="Homeodomain-like"/>
    <property type="match status" value="1"/>
</dbReference>
<dbReference type="PANTHER" id="PTHR30055">
    <property type="entry name" value="HTH-TYPE TRANSCRIPTIONAL REGULATOR RUTR"/>
    <property type="match status" value="1"/>
</dbReference>
<protein>
    <recommendedName>
        <fullName evidence="4">HTH tetR-type domain-containing protein</fullName>
    </recommendedName>
</protein>
<feature type="domain" description="HTH tetR-type" evidence="4">
    <location>
        <begin position="21"/>
        <end position="81"/>
    </location>
</feature>
<dbReference type="Pfam" id="PF00440">
    <property type="entry name" value="TetR_N"/>
    <property type="match status" value="1"/>
</dbReference>
<reference evidence="6" key="1">
    <citation type="journal article" date="2022" name="Int. J. Syst. Evol. Microbiol.">
        <title>Anaeromyxobacter oryzae sp. nov., Anaeromyxobacter diazotrophicus sp. nov. and Anaeromyxobacter paludicola sp. nov., isolated from paddy soils.</title>
        <authorList>
            <person name="Itoh H."/>
            <person name="Xu Z."/>
            <person name="Mise K."/>
            <person name="Masuda Y."/>
            <person name="Ushijima N."/>
            <person name="Hayakawa C."/>
            <person name="Shiratori Y."/>
            <person name="Senoo K."/>
        </authorList>
    </citation>
    <scope>NUCLEOTIDE SEQUENCE [LARGE SCALE GENOMIC DNA]</scope>
    <source>
        <strain evidence="6">Red232</strain>
    </source>
</reference>
<accession>A0ABN6MZ01</accession>
<dbReference type="Proteomes" id="UP001162891">
    <property type="component" value="Chromosome"/>
</dbReference>
<dbReference type="PROSITE" id="PS50977">
    <property type="entry name" value="HTH_TETR_2"/>
    <property type="match status" value="1"/>
</dbReference>
<dbReference type="InterPro" id="IPR009057">
    <property type="entry name" value="Homeodomain-like_sf"/>
</dbReference>
<dbReference type="Pfam" id="PF17938">
    <property type="entry name" value="TetR_C_29"/>
    <property type="match status" value="1"/>
</dbReference>
<feature type="region of interest" description="Disordered" evidence="3">
    <location>
        <begin position="1"/>
        <end position="20"/>
    </location>
</feature>
<dbReference type="RefSeq" id="WP_248355524.1">
    <property type="nucleotide sequence ID" value="NZ_AP025591.1"/>
</dbReference>
<dbReference type="SUPFAM" id="SSF46689">
    <property type="entry name" value="Homeodomain-like"/>
    <property type="match status" value="1"/>
</dbReference>
<keyword evidence="6" id="KW-1185">Reference proteome</keyword>
<dbReference type="PANTHER" id="PTHR30055:SF226">
    <property type="entry name" value="HTH-TYPE TRANSCRIPTIONAL REGULATOR PKSA"/>
    <property type="match status" value="1"/>
</dbReference>
<evidence type="ECO:0000256" key="1">
    <source>
        <dbReference type="ARBA" id="ARBA00023125"/>
    </source>
</evidence>
<organism evidence="5 6">
    <name type="scientific">Anaeromyxobacter oryzae</name>
    <dbReference type="NCBI Taxonomy" id="2918170"/>
    <lineage>
        <taxon>Bacteria</taxon>
        <taxon>Pseudomonadati</taxon>
        <taxon>Myxococcota</taxon>
        <taxon>Myxococcia</taxon>
        <taxon>Myxococcales</taxon>
        <taxon>Cystobacterineae</taxon>
        <taxon>Anaeromyxobacteraceae</taxon>
        <taxon>Anaeromyxobacter</taxon>
    </lineage>
</organism>
<name>A0ABN6MZ01_9BACT</name>
<dbReference type="InterPro" id="IPR041474">
    <property type="entry name" value="NicS_C"/>
</dbReference>
<dbReference type="PRINTS" id="PR00455">
    <property type="entry name" value="HTHTETR"/>
</dbReference>